<reference evidence="1" key="1">
    <citation type="submission" date="2021-06" db="EMBL/GenBank/DDBJ databases">
        <authorList>
            <person name="Kallberg Y."/>
            <person name="Tangrot J."/>
            <person name="Rosling A."/>
        </authorList>
    </citation>
    <scope>NUCLEOTIDE SEQUENCE</scope>
    <source>
        <strain evidence="1">IL203A</strain>
    </source>
</reference>
<keyword evidence="2" id="KW-1185">Reference proteome</keyword>
<organism evidence="1 2">
    <name type="scientific">Dentiscutata heterogama</name>
    <dbReference type="NCBI Taxonomy" id="1316150"/>
    <lineage>
        <taxon>Eukaryota</taxon>
        <taxon>Fungi</taxon>
        <taxon>Fungi incertae sedis</taxon>
        <taxon>Mucoromycota</taxon>
        <taxon>Glomeromycotina</taxon>
        <taxon>Glomeromycetes</taxon>
        <taxon>Diversisporales</taxon>
        <taxon>Gigasporaceae</taxon>
        <taxon>Dentiscutata</taxon>
    </lineage>
</organism>
<name>A0ACA9LXN7_9GLOM</name>
<dbReference type="Proteomes" id="UP000789702">
    <property type="component" value="Unassembled WGS sequence"/>
</dbReference>
<protein>
    <submittedName>
        <fullName evidence="1">6758_t:CDS:1</fullName>
    </submittedName>
</protein>
<evidence type="ECO:0000313" key="1">
    <source>
        <dbReference type="EMBL" id="CAG8557444.1"/>
    </source>
</evidence>
<dbReference type="EMBL" id="CAJVPU010006149">
    <property type="protein sequence ID" value="CAG8557444.1"/>
    <property type="molecule type" value="Genomic_DNA"/>
</dbReference>
<proteinExistence type="predicted"/>
<comment type="caution">
    <text evidence="1">The sequence shown here is derived from an EMBL/GenBank/DDBJ whole genome shotgun (WGS) entry which is preliminary data.</text>
</comment>
<evidence type="ECO:0000313" key="2">
    <source>
        <dbReference type="Proteomes" id="UP000789702"/>
    </source>
</evidence>
<gene>
    <name evidence="1" type="ORF">DHETER_LOCUS5497</name>
</gene>
<feature type="non-terminal residue" evidence="1">
    <location>
        <position position="60"/>
    </location>
</feature>
<sequence>MRNRIKPQLKSKGRNRGVRITSGPPAWVKDLLNKNPTWLKFPHKNGGYILFGGENNLQVL</sequence>
<accession>A0ACA9LXN7</accession>